<dbReference type="Pfam" id="PF00172">
    <property type="entry name" value="Zn_clus"/>
    <property type="match status" value="1"/>
</dbReference>
<feature type="domain" description="Zn(2)-C6 fungal-type" evidence="8">
    <location>
        <begin position="23"/>
        <end position="52"/>
    </location>
</feature>
<dbReference type="InterPro" id="IPR052478">
    <property type="entry name" value="Metabolite_Synth_Reg"/>
</dbReference>
<evidence type="ECO:0000256" key="1">
    <source>
        <dbReference type="ARBA" id="ARBA00022723"/>
    </source>
</evidence>
<dbReference type="Gene3D" id="4.10.240.10">
    <property type="entry name" value="Zn(2)-C6 fungal-type DNA-binding domain"/>
    <property type="match status" value="1"/>
</dbReference>
<protein>
    <submittedName>
        <fullName evidence="9">Transcription factor kojR</fullName>
    </submittedName>
</protein>
<evidence type="ECO:0000313" key="9">
    <source>
        <dbReference type="EMBL" id="TVY16621.1"/>
    </source>
</evidence>
<dbReference type="OrthoDB" id="9986881at2759"/>
<dbReference type="AlphaFoldDB" id="A0A8T9BB21"/>
<evidence type="ECO:0000313" key="10">
    <source>
        <dbReference type="Proteomes" id="UP000469559"/>
    </source>
</evidence>
<sequence>MDDPQFDAEPSEPRSIRQRVRSACKPCKDRKKRCNGENPCDTCIGYEYDCHYVVSSRKRRKKHDSAAGLPDVPDHNHNHSGGSAFATPAEPEKQSHSELTPTHDWGSREKNSGTAFAKILMGRLDPGQVDRPAVPWNLGVPVGQEPQGPKQDITRIVTLDQMRALVDVYFDTVHQVFGFINIQPFKDTVVHRWSGLSAPDSRDMVLSGVAALGSLFTAGCPSALRESIANFSKGLLETTNARSSLEVAAWVLRTLYLRVTSQPYAAWIASCTTMHTIQATGIGQKSDSDVDDDIIDKGRLVWVSRASNCFVSREYGRPTVEIETSLVSIPTSRPGDFTHDLFYMYQLSERLHPDKSYTVADDEAVIAELASFKSDSDGVILFKGYLGLNLYRRLQSQSVTVSSETVKSAISLGKDGVDAALRFAQRRQPWWHVANVTFQFVCMLLVIDTNTSLQHLGSAMNALQTVAEYFPSRSLTETLGFLRTLVKLTCDRKRTELDFLEQSLQDKSATNLEPVGSVIGVGQNDKRLSCGTFTPDLNSGDFLNFDWDAFFKADIPVLDYSVIDP</sequence>
<evidence type="ECO:0000256" key="2">
    <source>
        <dbReference type="ARBA" id="ARBA00022833"/>
    </source>
</evidence>
<keyword evidence="3" id="KW-0805">Transcription regulation</keyword>
<keyword evidence="5" id="KW-0804">Transcription</keyword>
<dbReference type="GO" id="GO:0003677">
    <property type="term" value="F:DNA binding"/>
    <property type="evidence" value="ECO:0007669"/>
    <property type="project" value="UniProtKB-KW"/>
</dbReference>
<dbReference type="EMBL" id="QGMF01000344">
    <property type="protein sequence ID" value="TVY16621.1"/>
    <property type="molecule type" value="Genomic_DNA"/>
</dbReference>
<keyword evidence="1" id="KW-0479">Metal-binding</keyword>
<feature type="region of interest" description="Disordered" evidence="7">
    <location>
        <begin position="1"/>
        <end position="22"/>
    </location>
</feature>
<name>A0A8T9BB21_9HELO</name>
<dbReference type="InterPro" id="IPR036864">
    <property type="entry name" value="Zn2-C6_fun-type_DNA-bd_sf"/>
</dbReference>
<evidence type="ECO:0000256" key="7">
    <source>
        <dbReference type="SAM" id="MobiDB-lite"/>
    </source>
</evidence>
<dbReference type="SUPFAM" id="SSF57701">
    <property type="entry name" value="Zn2/Cys6 DNA-binding domain"/>
    <property type="match status" value="1"/>
</dbReference>
<evidence type="ECO:0000256" key="3">
    <source>
        <dbReference type="ARBA" id="ARBA00023015"/>
    </source>
</evidence>
<evidence type="ECO:0000256" key="5">
    <source>
        <dbReference type="ARBA" id="ARBA00023163"/>
    </source>
</evidence>
<dbReference type="CDD" id="cd12148">
    <property type="entry name" value="fungal_TF_MHR"/>
    <property type="match status" value="1"/>
</dbReference>
<dbReference type="PROSITE" id="PS50048">
    <property type="entry name" value="ZN2_CY6_FUNGAL_2"/>
    <property type="match status" value="1"/>
</dbReference>
<gene>
    <name evidence="9" type="primary">kojR</name>
    <name evidence="9" type="ORF">LARI1_G005829</name>
</gene>
<accession>A0A8T9BB21</accession>
<organism evidence="9 10">
    <name type="scientific">Lachnellula arida</name>
    <dbReference type="NCBI Taxonomy" id="1316785"/>
    <lineage>
        <taxon>Eukaryota</taxon>
        <taxon>Fungi</taxon>
        <taxon>Dikarya</taxon>
        <taxon>Ascomycota</taxon>
        <taxon>Pezizomycotina</taxon>
        <taxon>Leotiomycetes</taxon>
        <taxon>Helotiales</taxon>
        <taxon>Lachnaceae</taxon>
        <taxon>Lachnellula</taxon>
    </lineage>
</organism>
<evidence type="ECO:0000256" key="6">
    <source>
        <dbReference type="ARBA" id="ARBA00023242"/>
    </source>
</evidence>
<dbReference type="SMART" id="SM00066">
    <property type="entry name" value="GAL4"/>
    <property type="match status" value="1"/>
</dbReference>
<comment type="caution">
    <text evidence="9">The sequence shown here is derived from an EMBL/GenBank/DDBJ whole genome shotgun (WGS) entry which is preliminary data.</text>
</comment>
<reference evidence="9 10" key="1">
    <citation type="submission" date="2018-05" db="EMBL/GenBank/DDBJ databases">
        <title>Whole genome sequencing for identification of molecular markers to develop diagnostic detection tools for the regulated plant pathogen Lachnellula willkommii.</title>
        <authorList>
            <person name="Giroux E."/>
            <person name="Bilodeau G."/>
        </authorList>
    </citation>
    <scope>NUCLEOTIDE SEQUENCE [LARGE SCALE GENOMIC DNA]</scope>
    <source>
        <strain evidence="9 10">CBS 203.66</strain>
    </source>
</reference>
<keyword evidence="10" id="KW-1185">Reference proteome</keyword>
<dbReference type="CDD" id="cd00067">
    <property type="entry name" value="GAL4"/>
    <property type="match status" value="1"/>
</dbReference>
<dbReference type="PROSITE" id="PS00463">
    <property type="entry name" value="ZN2_CY6_FUNGAL_1"/>
    <property type="match status" value="1"/>
</dbReference>
<dbReference type="GO" id="GO:0009410">
    <property type="term" value="P:response to xenobiotic stimulus"/>
    <property type="evidence" value="ECO:0007669"/>
    <property type="project" value="TreeGrafter"/>
</dbReference>
<evidence type="ECO:0000259" key="8">
    <source>
        <dbReference type="PROSITE" id="PS50048"/>
    </source>
</evidence>
<dbReference type="Proteomes" id="UP000469559">
    <property type="component" value="Unassembled WGS sequence"/>
</dbReference>
<feature type="compositionally biased region" description="Acidic residues" evidence="7">
    <location>
        <begin position="1"/>
        <end position="10"/>
    </location>
</feature>
<dbReference type="PANTHER" id="PTHR31779:SF5">
    <property type="entry name" value="ZN(II)2CYS6 TRANSCRIPTION FACTOR (EUROFUNG)"/>
    <property type="match status" value="1"/>
</dbReference>
<dbReference type="GO" id="GO:0000981">
    <property type="term" value="F:DNA-binding transcription factor activity, RNA polymerase II-specific"/>
    <property type="evidence" value="ECO:0007669"/>
    <property type="project" value="InterPro"/>
</dbReference>
<keyword evidence="2" id="KW-0862">Zinc</keyword>
<dbReference type="InterPro" id="IPR001138">
    <property type="entry name" value="Zn2Cys6_DnaBD"/>
</dbReference>
<dbReference type="GO" id="GO:0008270">
    <property type="term" value="F:zinc ion binding"/>
    <property type="evidence" value="ECO:0007669"/>
    <property type="project" value="InterPro"/>
</dbReference>
<proteinExistence type="predicted"/>
<keyword evidence="4" id="KW-0238">DNA-binding</keyword>
<dbReference type="PANTHER" id="PTHR31779">
    <property type="entry name" value="2-NITROPROPANE DIOXYGENASE FAMILY, PUTATIVE (AFU_ORTHOLOGUE AFUA_2G17430)-RELATED"/>
    <property type="match status" value="1"/>
</dbReference>
<feature type="region of interest" description="Disordered" evidence="7">
    <location>
        <begin position="61"/>
        <end position="110"/>
    </location>
</feature>
<evidence type="ECO:0000256" key="4">
    <source>
        <dbReference type="ARBA" id="ARBA00023125"/>
    </source>
</evidence>
<keyword evidence="6" id="KW-0539">Nucleus</keyword>